<dbReference type="PANTHER" id="PTHR12015">
    <property type="entry name" value="SMALL INDUCIBLE CYTOKINE A"/>
    <property type="match status" value="1"/>
</dbReference>
<organism evidence="3 4">
    <name type="scientific">Human herpesvirus 8</name>
    <name type="common">HHV-8</name>
    <name type="synonym">Kaposi's sarcoma-associated herpesvirus</name>
    <dbReference type="NCBI Taxonomy" id="37296"/>
    <lineage>
        <taxon>Viruses</taxon>
        <taxon>Duplodnaviria</taxon>
        <taxon>Heunggongvirae</taxon>
        <taxon>Peploviricota</taxon>
        <taxon>Herviviricetes</taxon>
        <taxon>Herpesvirales</taxon>
        <taxon>Orthoherpesviridae</taxon>
        <taxon>Gammaherpesvirinae</taxon>
        <taxon>Rhadinovirus</taxon>
        <taxon>Rhadinovirus humangamma8</taxon>
    </lineage>
</organism>
<dbReference type="InterPro" id="IPR001811">
    <property type="entry name" value="Chemokine_IL8-like_dom"/>
</dbReference>
<dbReference type="SUPFAM" id="SSF54117">
    <property type="entry name" value="Interleukin 8-like chemokines"/>
    <property type="match status" value="1"/>
</dbReference>
<evidence type="ECO:0000313" key="4">
    <source>
        <dbReference type="Proteomes" id="UP000097197"/>
    </source>
</evidence>
<feature type="domain" description="Chemokine interleukin-8-like" evidence="2">
    <location>
        <begin position="119"/>
        <end position="177"/>
    </location>
</feature>
<sequence length="181" mass="20534">MTPETTRLVFARVAMETWLNDRTQSPGELGQLIPHVSWRLAYATINKQVRPESGKHIRNSALHLTEQKPQIAFTVFFRLLRTWHLQMAPVHVLCCVSVLLATFYLTPTESAGSLVSYTPNSCCYGFQQHPPPVQILKEWYPTSPACPKPGVILLTKRGRQICADPSKNWVRQLMQRLPAIA</sequence>
<dbReference type="Proteomes" id="UP000097197">
    <property type="component" value="Segment"/>
</dbReference>
<keyword evidence="1" id="KW-0732">Signal</keyword>
<dbReference type="Gene3D" id="2.40.50.40">
    <property type="match status" value="1"/>
</dbReference>
<reference evidence="3 4" key="1">
    <citation type="journal article" date="2012" name="Virology">
        <title>Vironome of Kaposi sarcoma associated herpesvirus-inflammatory cytokine syndrome in an AIDS patient reveals co-infection of human herpesvirus 8 and human herpesvirus 6A.</title>
        <authorList>
            <person name="Tamburro K.M."/>
            <person name="Yang D."/>
            <person name="Poisson J."/>
            <person name="Fedoriw Y."/>
            <person name="Roy D."/>
            <person name="Lucas A."/>
            <person name="Sin S.H."/>
            <person name="Malouf N."/>
            <person name="Moylan V."/>
            <person name="Damania B."/>
            <person name="Moll S."/>
            <person name="van der Horst C."/>
            <person name="Dittmer D.P."/>
        </authorList>
    </citation>
    <scope>NUCLEOTIDE SEQUENCE [LARGE SCALE GENOMIC DNA]</scope>
    <source>
        <strain evidence="3">DG1</strain>
    </source>
</reference>
<dbReference type="SMART" id="SM00199">
    <property type="entry name" value="SCY"/>
    <property type="match status" value="1"/>
</dbReference>
<dbReference type="GO" id="GO:0061844">
    <property type="term" value="P:antimicrobial humoral immune response mediated by antimicrobial peptide"/>
    <property type="evidence" value="ECO:0007669"/>
    <property type="project" value="TreeGrafter"/>
</dbReference>
<dbReference type="GO" id="GO:0048020">
    <property type="term" value="F:CCR chemokine receptor binding"/>
    <property type="evidence" value="ECO:0007669"/>
    <property type="project" value="TreeGrafter"/>
</dbReference>
<dbReference type="InterPro" id="IPR039809">
    <property type="entry name" value="Chemokine_b/g/d"/>
</dbReference>
<evidence type="ECO:0000313" key="3">
    <source>
        <dbReference type="EMBL" id="AFU08274.1"/>
    </source>
</evidence>
<dbReference type="GO" id="GO:0008009">
    <property type="term" value="F:chemokine activity"/>
    <property type="evidence" value="ECO:0007669"/>
    <property type="project" value="InterPro"/>
</dbReference>
<dbReference type="InterPro" id="IPR036048">
    <property type="entry name" value="Interleukin_8-like_sf"/>
</dbReference>
<dbReference type="GO" id="GO:0030335">
    <property type="term" value="P:positive regulation of cell migration"/>
    <property type="evidence" value="ECO:0007669"/>
    <property type="project" value="TreeGrafter"/>
</dbReference>
<dbReference type="PANTHER" id="PTHR12015:SF103">
    <property type="entry name" value="C-C MOTIF CHEMOKINE 4-RELATED"/>
    <property type="match status" value="1"/>
</dbReference>
<dbReference type="GO" id="GO:0005615">
    <property type="term" value="C:extracellular space"/>
    <property type="evidence" value="ECO:0007669"/>
    <property type="project" value="TreeGrafter"/>
</dbReference>
<evidence type="ECO:0000256" key="1">
    <source>
        <dbReference type="ARBA" id="ARBA00022729"/>
    </source>
</evidence>
<organismHost>
    <name type="scientific">Homo sapiens</name>
    <name type="common">Human</name>
    <dbReference type="NCBI Taxonomy" id="9606"/>
</organismHost>
<dbReference type="Pfam" id="PF00048">
    <property type="entry name" value="IL8"/>
    <property type="match status" value="1"/>
</dbReference>
<dbReference type="GO" id="GO:0070098">
    <property type="term" value="P:chemokine-mediated signaling pathway"/>
    <property type="evidence" value="ECO:0007669"/>
    <property type="project" value="TreeGrafter"/>
</dbReference>
<protein>
    <submittedName>
        <fullName evidence="3">K6</fullName>
    </submittedName>
</protein>
<evidence type="ECO:0000259" key="2">
    <source>
        <dbReference type="SMART" id="SM00199"/>
    </source>
</evidence>
<proteinExistence type="predicted"/>
<dbReference type="FunFam" id="2.40.50.40:FF:000002">
    <property type="entry name" value="C-C motif chemokine"/>
    <property type="match status" value="1"/>
</dbReference>
<dbReference type="CDD" id="cd00272">
    <property type="entry name" value="Chemokine_CC"/>
    <property type="match status" value="1"/>
</dbReference>
<dbReference type="EMBL" id="JQ619843">
    <property type="protein sequence ID" value="AFU08274.1"/>
    <property type="molecule type" value="Genomic_DNA"/>
</dbReference>
<name>K0FCD5_HHV8</name>
<accession>K0FCD5</accession>